<comment type="caution">
    <text evidence="8">The sequence shown here is derived from an EMBL/GenBank/DDBJ whole genome shotgun (WGS) entry which is preliminary data.</text>
</comment>
<name>A0A839ACI1_9HYPH</name>
<dbReference type="GO" id="GO:0000155">
    <property type="term" value="F:phosphorelay sensor kinase activity"/>
    <property type="evidence" value="ECO:0007669"/>
    <property type="project" value="InterPro"/>
</dbReference>
<dbReference type="Pfam" id="PF12860">
    <property type="entry name" value="PAS_7"/>
    <property type="match status" value="1"/>
</dbReference>
<dbReference type="Gene3D" id="3.40.50.2300">
    <property type="match status" value="1"/>
</dbReference>
<comment type="catalytic activity">
    <reaction evidence="1">
        <text>ATP + protein L-histidine = ADP + protein N-phospho-L-histidine.</text>
        <dbReference type="EC" id="2.7.13.3"/>
    </reaction>
</comment>
<evidence type="ECO:0000259" key="5">
    <source>
        <dbReference type="PROSITE" id="PS50109"/>
    </source>
</evidence>
<dbReference type="Gene3D" id="1.10.287.130">
    <property type="match status" value="1"/>
</dbReference>
<evidence type="ECO:0000313" key="8">
    <source>
        <dbReference type="EMBL" id="MBA5777353.1"/>
    </source>
</evidence>
<dbReference type="EC" id="2.7.13.3" evidence="2"/>
<dbReference type="SMART" id="SM00448">
    <property type="entry name" value="REC"/>
    <property type="match status" value="1"/>
</dbReference>
<dbReference type="InterPro" id="IPR036097">
    <property type="entry name" value="HisK_dim/P_sf"/>
</dbReference>
<dbReference type="SMART" id="SM00091">
    <property type="entry name" value="PAS"/>
    <property type="match status" value="2"/>
</dbReference>
<dbReference type="SUPFAM" id="SSF47384">
    <property type="entry name" value="Homodimeric domain of signal transducing histidine kinase"/>
    <property type="match status" value="1"/>
</dbReference>
<dbReference type="Pfam" id="PF00072">
    <property type="entry name" value="Response_reg"/>
    <property type="match status" value="1"/>
</dbReference>
<feature type="domain" description="Histidine kinase" evidence="5">
    <location>
        <begin position="295"/>
        <end position="519"/>
    </location>
</feature>
<dbReference type="InterPro" id="IPR003661">
    <property type="entry name" value="HisK_dim/P_dom"/>
</dbReference>
<dbReference type="Gene3D" id="3.30.565.10">
    <property type="entry name" value="Histidine kinase-like ATPase, C-terminal domain"/>
    <property type="match status" value="1"/>
</dbReference>
<dbReference type="SUPFAM" id="SSF55874">
    <property type="entry name" value="ATPase domain of HSP90 chaperone/DNA topoisomerase II/histidine kinase"/>
    <property type="match status" value="1"/>
</dbReference>
<dbReference type="InterPro" id="IPR036890">
    <property type="entry name" value="HATPase_C_sf"/>
</dbReference>
<dbReference type="Pfam" id="PF02518">
    <property type="entry name" value="HATPase_c"/>
    <property type="match status" value="1"/>
</dbReference>
<dbReference type="InterPro" id="IPR000700">
    <property type="entry name" value="PAS-assoc_C"/>
</dbReference>
<evidence type="ECO:0000256" key="1">
    <source>
        <dbReference type="ARBA" id="ARBA00000085"/>
    </source>
</evidence>
<dbReference type="InterPro" id="IPR005467">
    <property type="entry name" value="His_kinase_dom"/>
</dbReference>
<evidence type="ECO:0000256" key="3">
    <source>
        <dbReference type="ARBA" id="ARBA00022553"/>
    </source>
</evidence>
<evidence type="ECO:0000256" key="4">
    <source>
        <dbReference type="PROSITE-ProRule" id="PRU00169"/>
    </source>
</evidence>
<dbReference type="PANTHER" id="PTHR43065">
    <property type="entry name" value="SENSOR HISTIDINE KINASE"/>
    <property type="match status" value="1"/>
</dbReference>
<dbReference type="InterPro" id="IPR035965">
    <property type="entry name" value="PAS-like_dom_sf"/>
</dbReference>
<feature type="domain" description="PAC" evidence="7">
    <location>
        <begin position="228"/>
        <end position="282"/>
    </location>
</feature>
<dbReference type="InterPro" id="IPR011006">
    <property type="entry name" value="CheY-like_superfamily"/>
</dbReference>
<dbReference type="PANTHER" id="PTHR43065:SF42">
    <property type="entry name" value="TWO-COMPONENT SENSOR PPRA"/>
    <property type="match status" value="1"/>
</dbReference>
<dbReference type="Proteomes" id="UP000541109">
    <property type="component" value="Unassembled WGS sequence"/>
</dbReference>
<dbReference type="InterPro" id="IPR004358">
    <property type="entry name" value="Sig_transdc_His_kin-like_C"/>
</dbReference>
<protein>
    <recommendedName>
        <fullName evidence="2">histidine kinase</fullName>
        <ecNumber evidence="2">2.7.13.3</ecNumber>
    </recommendedName>
</protein>
<dbReference type="PROSITE" id="PS50110">
    <property type="entry name" value="RESPONSE_REGULATORY"/>
    <property type="match status" value="1"/>
</dbReference>
<dbReference type="SMART" id="SM00387">
    <property type="entry name" value="HATPase_c"/>
    <property type="match status" value="1"/>
</dbReference>
<dbReference type="Gene3D" id="3.30.450.20">
    <property type="entry name" value="PAS domain"/>
    <property type="match status" value="2"/>
</dbReference>
<dbReference type="CDD" id="cd00082">
    <property type="entry name" value="HisKA"/>
    <property type="match status" value="1"/>
</dbReference>
<evidence type="ECO:0000256" key="2">
    <source>
        <dbReference type="ARBA" id="ARBA00012438"/>
    </source>
</evidence>
<dbReference type="PRINTS" id="PR00344">
    <property type="entry name" value="BCTRLSENSOR"/>
</dbReference>
<dbReference type="NCBIfam" id="TIGR00229">
    <property type="entry name" value="sensory_box"/>
    <property type="match status" value="1"/>
</dbReference>
<gene>
    <name evidence="8" type="ORF">H2509_09460</name>
</gene>
<dbReference type="PROSITE" id="PS50113">
    <property type="entry name" value="PAC"/>
    <property type="match status" value="1"/>
</dbReference>
<evidence type="ECO:0000313" key="9">
    <source>
        <dbReference type="Proteomes" id="UP000541109"/>
    </source>
</evidence>
<dbReference type="SMART" id="SM00388">
    <property type="entry name" value="HisKA"/>
    <property type="match status" value="1"/>
</dbReference>
<evidence type="ECO:0000259" key="7">
    <source>
        <dbReference type="PROSITE" id="PS50113"/>
    </source>
</evidence>
<dbReference type="InterPro" id="IPR000014">
    <property type="entry name" value="PAS"/>
</dbReference>
<organism evidence="8 9">
    <name type="scientific">Stappia albiluteola</name>
    <dbReference type="NCBI Taxonomy" id="2758565"/>
    <lineage>
        <taxon>Bacteria</taxon>
        <taxon>Pseudomonadati</taxon>
        <taxon>Pseudomonadota</taxon>
        <taxon>Alphaproteobacteria</taxon>
        <taxon>Hyphomicrobiales</taxon>
        <taxon>Stappiaceae</taxon>
        <taxon>Stappia</taxon>
    </lineage>
</organism>
<feature type="domain" description="Response regulatory" evidence="6">
    <location>
        <begin position="539"/>
        <end position="654"/>
    </location>
</feature>
<accession>A0A839ACI1</accession>
<dbReference type="Pfam" id="PF08448">
    <property type="entry name" value="PAS_4"/>
    <property type="match status" value="1"/>
</dbReference>
<feature type="modified residue" description="4-aspartylphosphate" evidence="4">
    <location>
        <position position="589"/>
    </location>
</feature>
<keyword evidence="9" id="KW-1185">Reference proteome</keyword>
<dbReference type="SUPFAM" id="SSF55785">
    <property type="entry name" value="PYP-like sensor domain (PAS domain)"/>
    <property type="match status" value="2"/>
</dbReference>
<dbReference type="SUPFAM" id="SSF52172">
    <property type="entry name" value="CheY-like"/>
    <property type="match status" value="1"/>
</dbReference>
<sequence length="659" mass="71404">MQSDSNPLPTARETDADHARLDVLQAALDHINQGFSVFDAELNLLAWNRGLFEMLDLPLWLARRGMPLEDFFRVIAGRGEYGPGDIETMVRRRLERAALFESHSFERVRPNGQVILVAGAPLPQGGFVTTYTDVTHERRHQANLEQTVLERTRALRQSEDWLRLVTDNVPALIAYLGPGPVFRFANRAYAKWFGHTPVSIIGRTAEEVAGPELFPDLAPHFARAFDGHAVSYEYARKLSTGRLAHMRSTLIPDRTLDGRTLGCFVLSLDITDQKRSEAALAQAQRMEAVGQLSGGLAHDFNNLLTIVTGNTLALKRLADEPAMPDLAVHLDPILHAAERGADLTRRLLAFARGDEGRQDRIRLAGLLSNVGRLLSASLPRTVAIETEIADAALEAVIDAAEVENALINLAFNARDAMPDGGTLKLCLSRRDLDENQAASLGLSAGLYAEILVCDTGSGMNEETLRQAFDPFFTTKAFGTGSGLGLPTVYGIVARTGGGIDIESKKDSGTKVRMLLPATEGARASGDGSEAPEPIAAGELVLLVDDEHDVAEVVRDQLCALGFSVLVSNDPADALDLVREVDEIRAVLSDIVMPGRTSGTAFAETLRSLRPDLPVALMSGYRQAGGGRALEEIACPVLEKPFTTRMLAQTMSEILAHDPS</sequence>
<evidence type="ECO:0000259" key="6">
    <source>
        <dbReference type="PROSITE" id="PS50110"/>
    </source>
</evidence>
<reference evidence="8 9" key="1">
    <citation type="submission" date="2020-07" db="EMBL/GenBank/DDBJ databases">
        <title>Stappia sp., F7233, whole genome shotgun sequencing project.</title>
        <authorList>
            <person name="Jiang S."/>
            <person name="Liu Z.W."/>
            <person name="Du Z.J."/>
        </authorList>
    </citation>
    <scope>NUCLEOTIDE SEQUENCE [LARGE SCALE GENOMIC DNA]</scope>
    <source>
        <strain evidence="8 9">F7233</strain>
    </source>
</reference>
<dbReference type="InterPro" id="IPR013656">
    <property type="entry name" value="PAS_4"/>
</dbReference>
<proteinExistence type="predicted"/>
<dbReference type="PROSITE" id="PS50109">
    <property type="entry name" value="HIS_KIN"/>
    <property type="match status" value="1"/>
</dbReference>
<dbReference type="InterPro" id="IPR003594">
    <property type="entry name" value="HATPase_dom"/>
</dbReference>
<dbReference type="AlphaFoldDB" id="A0A839ACI1"/>
<dbReference type="EMBL" id="JACFXV010000048">
    <property type="protein sequence ID" value="MBA5777353.1"/>
    <property type="molecule type" value="Genomic_DNA"/>
</dbReference>
<keyword evidence="3 4" id="KW-0597">Phosphoprotein</keyword>
<dbReference type="InterPro" id="IPR001789">
    <property type="entry name" value="Sig_transdc_resp-reg_receiver"/>
</dbReference>